<dbReference type="OrthoDB" id="1284551at2759"/>
<gene>
    <name evidence="3" type="ORF">AURDEDRAFT_176835</name>
</gene>
<keyword evidence="4" id="KW-1185">Reference proteome</keyword>
<dbReference type="EMBL" id="JH687999">
    <property type="protein sequence ID" value="EJD34112.1"/>
    <property type="molecule type" value="Genomic_DNA"/>
</dbReference>
<name>J0WNZ0_AURST</name>
<reference evidence="4" key="1">
    <citation type="journal article" date="2012" name="Science">
        <title>The Paleozoic origin of enzymatic lignin decomposition reconstructed from 31 fungal genomes.</title>
        <authorList>
            <person name="Floudas D."/>
            <person name="Binder M."/>
            <person name="Riley R."/>
            <person name="Barry K."/>
            <person name="Blanchette R.A."/>
            <person name="Henrissat B."/>
            <person name="Martinez A.T."/>
            <person name="Otillar R."/>
            <person name="Spatafora J.W."/>
            <person name="Yadav J.S."/>
            <person name="Aerts A."/>
            <person name="Benoit I."/>
            <person name="Boyd A."/>
            <person name="Carlson A."/>
            <person name="Copeland A."/>
            <person name="Coutinho P.M."/>
            <person name="de Vries R.P."/>
            <person name="Ferreira P."/>
            <person name="Findley K."/>
            <person name="Foster B."/>
            <person name="Gaskell J."/>
            <person name="Glotzer D."/>
            <person name="Gorecki P."/>
            <person name="Heitman J."/>
            <person name="Hesse C."/>
            <person name="Hori C."/>
            <person name="Igarashi K."/>
            <person name="Jurgens J.A."/>
            <person name="Kallen N."/>
            <person name="Kersten P."/>
            <person name="Kohler A."/>
            <person name="Kuees U."/>
            <person name="Kumar T.K.A."/>
            <person name="Kuo A."/>
            <person name="LaButti K."/>
            <person name="Larrondo L.F."/>
            <person name="Lindquist E."/>
            <person name="Ling A."/>
            <person name="Lombard V."/>
            <person name="Lucas S."/>
            <person name="Lundell T."/>
            <person name="Martin R."/>
            <person name="McLaughlin D.J."/>
            <person name="Morgenstern I."/>
            <person name="Morin E."/>
            <person name="Murat C."/>
            <person name="Nagy L.G."/>
            <person name="Nolan M."/>
            <person name="Ohm R.A."/>
            <person name="Patyshakuliyeva A."/>
            <person name="Rokas A."/>
            <person name="Ruiz-Duenas F.J."/>
            <person name="Sabat G."/>
            <person name="Salamov A."/>
            <person name="Samejima M."/>
            <person name="Schmutz J."/>
            <person name="Slot J.C."/>
            <person name="St John F."/>
            <person name="Stenlid J."/>
            <person name="Sun H."/>
            <person name="Sun S."/>
            <person name="Syed K."/>
            <person name="Tsang A."/>
            <person name="Wiebenga A."/>
            <person name="Young D."/>
            <person name="Pisabarro A."/>
            <person name="Eastwood D.C."/>
            <person name="Martin F."/>
            <person name="Cullen D."/>
            <person name="Grigoriev I.V."/>
            <person name="Hibbett D.S."/>
        </authorList>
    </citation>
    <scope>NUCLEOTIDE SEQUENCE [LARGE SCALE GENOMIC DNA]</scope>
    <source>
        <strain evidence="4">TFB10046</strain>
    </source>
</reference>
<dbReference type="Gene3D" id="2.130.10.10">
    <property type="entry name" value="YVTN repeat-like/Quinoprotein amine dehydrogenase"/>
    <property type="match status" value="1"/>
</dbReference>
<dbReference type="InterPro" id="IPR036322">
    <property type="entry name" value="WD40_repeat_dom_sf"/>
</dbReference>
<protein>
    <submittedName>
        <fullName evidence="3">WD40 repeat-like protein</fullName>
    </submittedName>
</protein>
<evidence type="ECO:0000256" key="1">
    <source>
        <dbReference type="ARBA" id="ARBA00022574"/>
    </source>
</evidence>
<accession>J0WNZ0</accession>
<evidence type="ECO:0000256" key="2">
    <source>
        <dbReference type="ARBA" id="ARBA00022737"/>
    </source>
</evidence>
<sequence>MAAAWAASSVLSAAGRWPASRRTLSSALAPSSARQSTNILQKFSIRVGTGGLMVEHPELALFQGCYPTGPEGKSIEPDGRRTPHLVLLEHPRGPSTIVTASIDTTSTVWDINTPQAITQLIAHDREVYDVAWLPGSTDIFVSVGADGSLRAVYLRNLDHSTILYENAPPAPPSATPAAASSSPSRPLASSLLRIAFNAADSNYMATFHVESSSVQVLEMRSPGQPVVELNAHAAQVNALGWSVAEAGMLATAGKSIRSRPVGHWF</sequence>
<keyword evidence="2" id="KW-0677">Repeat</keyword>
<organism evidence="3 4">
    <name type="scientific">Auricularia subglabra (strain TFB-10046 / SS5)</name>
    <name type="common">White-rot fungus</name>
    <name type="synonym">Auricularia delicata (strain TFB10046)</name>
    <dbReference type="NCBI Taxonomy" id="717982"/>
    <lineage>
        <taxon>Eukaryota</taxon>
        <taxon>Fungi</taxon>
        <taxon>Dikarya</taxon>
        <taxon>Basidiomycota</taxon>
        <taxon>Agaricomycotina</taxon>
        <taxon>Agaricomycetes</taxon>
        <taxon>Auriculariales</taxon>
        <taxon>Auriculariaceae</taxon>
        <taxon>Auricularia</taxon>
    </lineage>
</organism>
<dbReference type="Pfam" id="PF00400">
    <property type="entry name" value="WD40"/>
    <property type="match status" value="1"/>
</dbReference>
<evidence type="ECO:0000313" key="3">
    <source>
        <dbReference type="EMBL" id="EJD34112.1"/>
    </source>
</evidence>
<proteinExistence type="predicted"/>
<dbReference type="SMART" id="SM00320">
    <property type="entry name" value="WD40"/>
    <property type="match status" value="3"/>
</dbReference>
<dbReference type="AlphaFoldDB" id="J0WNZ0"/>
<dbReference type="KEGG" id="adl:AURDEDRAFT_176835"/>
<dbReference type="SUPFAM" id="SSF50978">
    <property type="entry name" value="WD40 repeat-like"/>
    <property type="match status" value="1"/>
</dbReference>
<dbReference type="PANTHER" id="PTHR19919">
    <property type="entry name" value="WD REPEAT CONTAINING PROTEIN"/>
    <property type="match status" value="1"/>
</dbReference>
<evidence type="ECO:0000313" key="4">
    <source>
        <dbReference type="Proteomes" id="UP000006514"/>
    </source>
</evidence>
<dbReference type="Proteomes" id="UP000006514">
    <property type="component" value="Unassembled WGS sequence"/>
</dbReference>
<dbReference type="InterPro" id="IPR015943">
    <property type="entry name" value="WD40/YVTN_repeat-like_dom_sf"/>
</dbReference>
<keyword evidence="1" id="KW-0853">WD repeat</keyword>
<dbReference type="InterPro" id="IPR045159">
    <property type="entry name" value="DCAF7-like"/>
</dbReference>
<dbReference type="eggNOG" id="KOG0290">
    <property type="taxonomic scope" value="Eukaryota"/>
</dbReference>
<dbReference type="InParanoid" id="J0WNZ0"/>
<dbReference type="InterPro" id="IPR001680">
    <property type="entry name" value="WD40_rpt"/>
</dbReference>